<dbReference type="SMR" id="A0A8I6ZB98"/>
<dbReference type="AlphaFoldDB" id="A0A8I6ZB98"/>
<keyword evidence="2" id="KW-1185">Reference proteome</keyword>
<name>A0A8I6ZB98_HORVV</name>
<protein>
    <submittedName>
        <fullName evidence="1">Uncharacterized protein</fullName>
    </submittedName>
</protein>
<evidence type="ECO:0000313" key="2">
    <source>
        <dbReference type="Proteomes" id="UP000011116"/>
    </source>
</evidence>
<reference evidence="2" key="1">
    <citation type="journal article" date="2012" name="Nature">
        <title>A physical, genetic and functional sequence assembly of the barley genome.</title>
        <authorList>
            <consortium name="The International Barley Genome Sequencing Consortium"/>
            <person name="Mayer K.F."/>
            <person name="Waugh R."/>
            <person name="Brown J.W."/>
            <person name="Schulman A."/>
            <person name="Langridge P."/>
            <person name="Platzer M."/>
            <person name="Fincher G.B."/>
            <person name="Muehlbauer G.J."/>
            <person name="Sato K."/>
            <person name="Close T.J."/>
            <person name="Wise R.P."/>
            <person name="Stein N."/>
        </authorList>
    </citation>
    <scope>NUCLEOTIDE SEQUENCE [LARGE SCALE GENOMIC DNA]</scope>
    <source>
        <strain evidence="2">cv. Morex</strain>
    </source>
</reference>
<dbReference type="Gramene" id="HORVU.MOREX.r3.7HG0705390.1">
    <property type="protein sequence ID" value="HORVU.MOREX.r3.7HG0705390.1"/>
    <property type="gene ID" value="HORVU.MOREX.r3.7HG0705390"/>
</dbReference>
<organism evidence="1 2">
    <name type="scientific">Hordeum vulgare subsp. vulgare</name>
    <name type="common">Domesticated barley</name>
    <dbReference type="NCBI Taxonomy" id="112509"/>
    <lineage>
        <taxon>Eukaryota</taxon>
        <taxon>Viridiplantae</taxon>
        <taxon>Streptophyta</taxon>
        <taxon>Embryophyta</taxon>
        <taxon>Tracheophyta</taxon>
        <taxon>Spermatophyta</taxon>
        <taxon>Magnoliopsida</taxon>
        <taxon>Liliopsida</taxon>
        <taxon>Poales</taxon>
        <taxon>Poaceae</taxon>
        <taxon>BOP clade</taxon>
        <taxon>Pooideae</taxon>
        <taxon>Triticodae</taxon>
        <taxon>Triticeae</taxon>
        <taxon>Hordeinae</taxon>
        <taxon>Hordeum</taxon>
    </lineage>
</organism>
<dbReference type="Gramene" id="HORVU.MOREX.r2.7HG0585080.1">
    <property type="protein sequence ID" value="HORVU.MOREX.r2.7HG0585080.1"/>
    <property type="gene ID" value="HORVU.MOREX.r2.7HG0585080"/>
</dbReference>
<reference evidence="1" key="2">
    <citation type="submission" date="2020-10" db="EMBL/GenBank/DDBJ databases">
        <authorList>
            <person name="Scholz U."/>
            <person name="Mascher M."/>
            <person name="Fiebig A."/>
        </authorList>
    </citation>
    <scope>NUCLEOTIDE SEQUENCE [LARGE SCALE GENOMIC DNA]</scope>
    <source>
        <strain evidence="1">cv. Morex</strain>
    </source>
</reference>
<dbReference type="EnsemblPlants" id="HORVU.MOREX.r3.7HG0705390.1">
    <property type="protein sequence ID" value="HORVU.MOREX.r3.7HG0705390.1"/>
    <property type="gene ID" value="HORVU.MOREX.r3.7HG0705390"/>
</dbReference>
<reference evidence="1" key="3">
    <citation type="submission" date="2022-01" db="UniProtKB">
        <authorList>
            <consortium name="EnsemblPlants"/>
        </authorList>
    </citation>
    <scope>IDENTIFICATION</scope>
    <source>
        <strain evidence="1">subsp. vulgare</strain>
    </source>
</reference>
<evidence type="ECO:0000313" key="1">
    <source>
        <dbReference type="EnsemblPlants" id="HORVU.MOREX.r3.7HG0705390.1"/>
    </source>
</evidence>
<dbReference type="Proteomes" id="UP000011116">
    <property type="component" value="Chromosome 7H"/>
</dbReference>
<accession>A0A8I6ZB98</accession>
<proteinExistence type="predicted"/>
<sequence length="86" mass="9811">MNCMPCRDLRVRELKKVFYMGGRFPAYDGRKRIYMAGPLSFTSKNVTSLEDDGSCLERHQWTEKVVIKFAAIADRHRLEQSLAGGG</sequence>